<keyword evidence="2" id="KW-0677">Repeat</keyword>
<gene>
    <name evidence="3" type="ORF">DPX39_050025800</name>
</gene>
<evidence type="ECO:0000256" key="1">
    <source>
        <dbReference type="ARBA" id="ARBA00022441"/>
    </source>
</evidence>
<reference evidence="3" key="1">
    <citation type="submission" date="2018-09" db="EMBL/GenBank/DDBJ databases">
        <title>whole genome sequence of T. equiperdum IVM-t1 strain.</title>
        <authorList>
            <person name="Suganuma K."/>
        </authorList>
    </citation>
    <scope>NUCLEOTIDE SEQUENCE [LARGE SCALE GENOMIC DNA]</scope>
    <source>
        <strain evidence="3">IVM-t1</strain>
    </source>
</reference>
<protein>
    <submittedName>
        <fullName evidence="3">Galactose oxidase</fullName>
    </submittedName>
</protein>
<evidence type="ECO:0000313" key="3">
    <source>
        <dbReference type="EMBL" id="RHW72358.1"/>
    </source>
</evidence>
<accession>A0A3L6L856</accession>
<comment type="caution">
    <text evidence="3">The sequence shown here is derived from an EMBL/GenBank/DDBJ whole genome shotgun (WGS) entry which is preliminary data.</text>
</comment>
<dbReference type="Gene3D" id="2.120.10.80">
    <property type="entry name" value="Kelch-type beta propeller"/>
    <property type="match status" value="3"/>
</dbReference>
<dbReference type="Proteomes" id="UP000266743">
    <property type="component" value="Chromosome 5"/>
</dbReference>
<dbReference type="InterPro" id="IPR015915">
    <property type="entry name" value="Kelch-typ_b-propeller"/>
</dbReference>
<organism evidence="3">
    <name type="scientific">Trypanosoma brucei equiperdum</name>
    <dbReference type="NCBI Taxonomy" id="630700"/>
    <lineage>
        <taxon>Eukaryota</taxon>
        <taxon>Discoba</taxon>
        <taxon>Euglenozoa</taxon>
        <taxon>Kinetoplastea</taxon>
        <taxon>Metakinetoplastina</taxon>
        <taxon>Trypanosomatida</taxon>
        <taxon>Trypanosomatidae</taxon>
        <taxon>Trypanosoma</taxon>
    </lineage>
</organism>
<keyword evidence="1" id="KW-0880">Kelch repeat</keyword>
<dbReference type="InterPro" id="IPR006652">
    <property type="entry name" value="Kelch_1"/>
</dbReference>
<dbReference type="EMBL" id="QSBY01000005">
    <property type="protein sequence ID" value="RHW72358.1"/>
    <property type="molecule type" value="Genomic_DNA"/>
</dbReference>
<dbReference type="PANTHER" id="PTHR46093">
    <property type="entry name" value="ACYL-COA-BINDING DOMAIN-CONTAINING PROTEIN 5"/>
    <property type="match status" value="1"/>
</dbReference>
<proteinExistence type="predicted"/>
<dbReference type="Pfam" id="PF01344">
    <property type="entry name" value="Kelch_1"/>
    <property type="match status" value="2"/>
</dbReference>
<evidence type="ECO:0000256" key="2">
    <source>
        <dbReference type="ARBA" id="ARBA00022737"/>
    </source>
</evidence>
<dbReference type="PANTHER" id="PTHR46093:SF18">
    <property type="entry name" value="FIBRONECTIN TYPE-III DOMAIN-CONTAINING PROTEIN"/>
    <property type="match status" value="1"/>
</dbReference>
<name>A0A3L6L856_9TRYP</name>
<dbReference type="AlphaFoldDB" id="A0A3L6L856"/>
<dbReference type="SUPFAM" id="SSF117281">
    <property type="entry name" value="Kelch motif"/>
    <property type="match status" value="1"/>
</dbReference>
<sequence length="649" mass="74017">MIPRHYVAMHRLHDHGVNKVAISSSSTDAALKSLYTPEELNQPLQQTPQARSGHLLLSCPQRRSIILHGGLSNGPLGLMNDTWEFLVDYHRWVRLICRGEPRKELNSSEYATLQSERNTTHSSIFRDDYYDDNDSDDAEASVAGGLMPPRAFGQCGVLYGEGRFLFVHGGVTTLGRTTSDAFRLDIERRSWARIPLLQPMPSMWGSAAQVVRLPVKALVAAGQISTTGNSCEEEEQEGRVVEVVVLFGGMHQANAFNDTYFLYLTQPPPSEGRTSYKEGEGRVVVKLPPVPKKIFPGRRRACSVVCNNYFLFIFGGRDENYFYNDMWILNTLTKQWVMVRGEVPQLYMQEFFRFPCRTAPGIRIMGLVEEILRFRRKAVGTDGKDNPHKSRRYNSSAYWRTGATMVNYGTEVFVFGGFTMDQFGYIITHRDVHAYDYVHHVWREVEVEEGRSLPPFPPGYFRSSCLAGEEPQPQWELLRGIPSMFSEGRTMAAMCRDPIRPSLRFFMFGGRMEDDPCGDLFDVRIRVEFQGPPPAKDQMLERQRQLARLYFTTPQARAPWEMSPWGRRSLLLQLLDWTRAVVTEGEALNAIQNMRPRTSREVPPLHKECAAHATEVESTLRNKLSILPKVVNEQVLLPQPFVLPEELRG</sequence>